<feature type="signal peptide" evidence="1">
    <location>
        <begin position="1"/>
        <end position="34"/>
    </location>
</feature>
<evidence type="ECO:0000259" key="2">
    <source>
        <dbReference type="Pfam" id="PF13229"/>
    </source>
</evidence>
<dbReference type="EMBL" id="BOMH01000085">
    <property type="protein sequence ID" value="GID70840.1"/>
    <property type="molecule type" value="Genomic_DNA"/>
</dbReference>
<keyword evidence="1" id="KW-0732">Signal</keyword>
<evidence type="ECO:0000313" key="4">
    <source>
        <dbReference type="EMBL" id="GID70840.1"/>
    </source>
</evidence>
<keyword evidence="5" id="KW-1185">Reference proteome</keyword>
<feature type="domain" description="Right handed beta helix" evidence="2">
    <location>
        <begin position="285"/>
        <end position="480"/>
    </location>
</feature>
<dbReference type="InterPro" id="IPR031768">
    <property type="entry name" value="CBM60_xylan-bd"/>
</dbReference>
<accession>A0A919IZ97</accession>
<proteinExistence type="predicted"/>
<dbReference type="InterPro" id="IPR039448">
    <property type="entry name" value="Beta_helix"/>
</dbReference>
<dbReference type="Proteomes" id="UP000619479">
    <property type="component" value="Unassembled WGS sequence"/>
</dbReference>
<dbReference type="InterPro" id="IPR059226">
    <property type="entry name" value="Choice_anch_Q_dom"/>
</dbReference>
<dbReference type="InterPro" id="IPR011050">
    <property type="entry name" value="Pectin_lyase_fold/virulence"/>
</dbReference>
<dbReference type="AlphaFoldDB" id="A0A919IZ97"/>
<dbReference type="SUPFAM" id="SSF51126">
    <property type="entry name" value="Pectin lyase-like"/>
    <property type="match status" value="1"/>
</dbReference>
<evidence type="ECO:0000259" key="3">
    <source>
        <dbReference type="Pfam" id="PF16841"/>
    </source>
</evidence>
<dbReference type="Pfam" id="PF13229">
    <property type="entry name" value="Beta_helix"/>
    <property type="match status" value="1"/>
</dbReference>
<dbReference type="SMART" id="SM00710">
    <property type="entry name" value="PbH1"/>
    <property type="match status" value="7"/>
</dbReference>
<dbReference type="InterPro" id="IPR006626">
    <property type="entry name" value="PbH1"/>
</dbReference>
<dbReference type="NCBIfam" id="NF041518">
    <property type="entry name" value="choice_anch_Q"/>
    <property type="match status" value="1"/>
</dbReference>
<comment type="caution">
    <text evidence="4">The sequence shown here is derived from an EMBL/GenBank/DDBJ whole genome shotgun (WGS) entry which is preliminary data.</text>
</comment>
<evidence type="ECO:0008006" key="6">
    <source>
        <dbReference type="Google" id="ProtNLM"/>
    </source>
</evidence>
<gene>
    <name evidence="4" type="ORF">Acy02nite_87210</name>
</gene>
<feature type="chain" id="PRO_5036943338" description="Right handed beta helix domain-containing protein" evidence="1">
    <location>
        <begin position="35"/>
        <end position="582"/>
    </location>
</feature>
<name>A0A919IZ97_9ACTN</name>
<dbReference type="Pfam" id="PF16841">
    <property type="entry name" value="CBM60"/>
    <property type="match status" value="1"/>
</dbReference>
<dbReference type="Gene3D" id="2.60.120.260">
    <property type="entry name" value="Galactose-binding domain-like"/>
    <property type="match status" value="1"/>
</dbReference>
<organism evidence="4 5">
    <name type="scientific">Actinoplanes cyaneus</name>
    <dbReference type="NCBI Taxonomy" id="52696"/>
    <lineage>
        <taxon>Bacteria</taxon>
        <taxon>Bacillati</taxon>
        <taxon>Actinomycetota</taxon>
        <taxon>Actinomycetes</taxon>
        <taxon>Micromonosporales</taxon>
        <taxon>Micromonosporaceae</taxon>
        <taxon>Actinoplanes</taxon>
    </lineage>
</organism>
<dbReference type="InterPro" id="IPR012334">
    <property type="entry name" value="Pectin_lyas_fold"/>
</dbReference>
<evidence type="ECO:0000313" key="5">
    <source>
        <dbReference type="Proteomes" id="UP000619479"/>
    </source>
</evidence>
<sequence length="582" mass="59182">MEDLLRSYTWGRRGATLLATGAAFLAVTGVAAHADVAGELEDGTISPAANAQKASESAAGGGAAVEMWDTSSVEIQLTNTTATSAYRIRARQEICGGAAAQMTVKVDGVAAGGTITVAATTYTDYTVPGSWAAGAHTVRVDFVNPYFQTDCVARELWLDRVTAVSAATGKTYYVDRTAPAGGNGLSTSAAWDSIADVNAAALKPGDTVLFRSGQTWTGANLTITAAGTSSARITVGSYGGSVLPIFDGGGGTTGTAGSHPITVAGAFVTVQDVLVRNGGTSDKTGLAVTGDDVLVQRVTASGNAIGVQAYDGADRLRVTGSTLSNNKTVIAPSGGDDDYGASGVVVLSAAGVEVDHNTISGNVGTSPDFGFDGSAVEVFGAVDLTVHHNTATDNQTFSELGNDAATSHLTRGTWFYDNVISTSASFSAGQVLGVNVQGTEGRFGGASGTKVTNNTFVLRNSGAGALIAGIGADVVFHNNIVQADQAGYTYERKIDEGHNLYWGWSYIEGIKSTANTSSAGGIAPSSATANPLFVSGTDLHLQTGSPAKNFGSSAYGVTTDRDDRQRVVGTGVDAGAYELQVP</sequence>
<protein>
    <recommendedName>
        <fullName evidence="6">Right handed beta helix domain-containing protein</fullName>
    </recommendedName>
</protein>
<dbReference type="Gene3D" id="2.160.20.10">
    <property type="entry name" value="Single-stranded right-handed beta-helix, Pectin lyase-like"/>
    <property type="match status" value="1"/>
</dbReference>
<evidence type="ECO:0000256" key="1">
    <source>
        <dbReference type="SAM" id="SignalP"/>
    </source>
</evidence>
<reference evidence="4" key="1">
    <citation type="submission" date="2021-01" db="EMBL/GenBank/DDBJ databases">
        <title>Whole genome shotgun sequence of Actinoplanes cyaneus NBRC 14990.</title>
        <authorList>
            <person name="Komaki H."/>
            <person name="Tamura T."/>
        </authorList>
    </citation>
    <scope>NUCLEOTIDE SEQUENCE</scope>
    <source>
        <strain evidence="4">NBRC 14990</strain>
    </source>
</reference>
<feature type="domain" description="Carbohydrate binding module xylan-binding" evidence="3">
    <location>
        <begin position="87"/>
        <end position="163"/>
    </location>
</feature>